<dbReference type="GO" id="GO:0005782">
    <property type="term" value="C:peroxisomal matrix"/>
    <property type="evidence" value="ECO:0007669"/>
    <property type="project" value="TreeGrafter"/>
</dbReference>
<dbReference type="Pfam" id="PF01070">
    <property type="entry name" value="FMN_dh"/>
    <property type="match status" value="1"/>
</dbReference>
<dbReference type="InterPro" id="IPR000262">
    <property type="entry name" value="FMN-dep_DH"/>
</dbReference>
<dbReference type="PROSITE" id="PS51349">
    <property type="entry name" value="FMN_HYDROXY_ACID_DH_2"/>
    <property type="match status" value="1"/>
</dbReference>
<reference evidence="10 11" key="1">
    <citation type="journal article" date="2022" name="Nat. Ecol. Evol.">
        <title>A masculinizing supergene underlies an exaggerated male reproductive morph in a spider.</title>
        <authorList>
            <person name="Hendrickx F."/>
            <person name="De Corte Z."/>
            <person name="Sonet G."/>
            <person name="Van Belleghem S.M."/>
            <person name="Kostlbacher S."/>
            <person name="Vangestel C."/>
        </authorList>
    </citation>
    <scope>NUCLEOTIDE SEQUENCE [LARGE SCALE GENOMIC DNA]</scope>
    <source>
        <strain evidence="10">W744_W776</strain>
    </source>
</reference>
<feature type="binding site" evidence="8">
    <location>
        <begin position="294"/>
        <end position="298"/>
    </location>
    <ligand>
        <name>FMN</name>
        <dbReference type="ChEBI" id="CHEBI:58210"/>
    </ligand>
</feature>
<dbReference type="InterPro" id="IPR037396">
    <property type="entry name" value="FMN_HAD"/>
</dbReference>
<keyword evidence="11" id="KW-1185">Reference proteome</keyword>
<evidence type="ECO:0000259" key="9">
    <source>
        <dbReference type="PROSITE" id="PS51349"/>
    </source>
</evidence>
<evidence type="ECO:0000256" key="4">
    <source>
        <dbReference type="ARBA" id="ARBA00024042"/>
    </source>
</evidence>
<feature type="binding site" evidence="8">
    <location>
        <position position="170"/>
    </location>
    <ligand>
        <name>glyoxylate</name>
        <dbReference type="ChEBI" id="CHEBI:36655"/>
    </ligand>
</feature>
<dbReference type="InterPro" id="IPR008259">
    <property type="entry name" value="FMN_hydac_DH_AS"/>
</dbReference>
<dbReference type="Proteomes" id="UP000827092">
    <property type="component" value="Unassembled WGS sequence"/>
</dbReference>
<dbReference type="GO" id="GO:0010181">
    <property type="term" value="F:FMN binding"/>
    <property type="evidence" value="ECO:0007669"/>
    <property type="project" value="InterPro"/>
</dbReference>
<dbReference type="Gene3D" id="3.20.20.70">
    <property type="entry name" value="Aldolase class I"/>
    <property type="match status" value="1"/>
</dbReference>
<feature type="binding site" evidence="8">
    <location>
        <begin position="317"/>
        <end position="318"/>
    </location>
    <ligand>
        <name>FMN</name>
        <dbReference type="ChEBI" id="CHEBI:58210"/>
    </ligand>
</feature>
<dbReference type="CDD" id="cd02809">
    <property type="entry name" value="alpha_hydroxyacid_oxid_FMN"/>
    <property type="match status" value="1"/>
</dbReference>
<sequence>MKTLNKDCVCVDDFEKYALQTLPKSVADYYKSGANDQQTLKENVEAFKRLLFRTRCLGDVSNRNLETYVQGKRIPFPVGIAPTAMQRMAHPDGEIATAKGAAEEGVIMILSTLSTTSIEDVAKAAPVATRWLQLYIYKDRKTTSNLVQRAERAGFSAIVLTVDTPIFGNRLADARNKFAPPPHLRLANFDATDAKSVVSSQSETGSNLSIYINSMFDPSLTWKDIKWLKQITSLPIIVKGVLTAEDAVLAVENGVSGILVSNHGARQLDGVPAAIEALPEVVRAVANRCEVYMDGGVRTGTDILKALALGAKMVFIGRPILWGLAHSGEDGVKRVLQMLKQEFDHGLALLGCSSIKDIKPSMVVRKEYYSKL</sequence>
<feature type="binding site" evidence="8">
    <location>
        <position position="239"/>
    </location>
    <ligand>
        <name>FMN</name>
        <dbReference type="ChEBI" id="CHEBI:58210"/>
    </ligand>
</feature>
<feature type="binding site" evidence="8">
    <location>
        <position position="29"/>
    </location>
    <ligand>
        <name>glyoxylate</name>
        <dbReference type="ChEBI" id="CHEBI:36655"/>
    </ligand>
</feature>
<keyword evidence="3" id="KW-0560">Oxidoreductase</keyword>
<feature type="binding site" evidence="8">
    <location>
        <position position="261"/>
    </location>
    <ligand>
        <name>FMN</name>
        <dbReference type="ChEBI" id="CHEBI:58210"/>
    </ligand>
</feature>
<evidence type="ECO:0000256" key="8">
    <source>
        <dbReference type="PIRSR" id="PIRSR000138-2"/>
    </source>
</evidence>
<feature type="domain" description="FMN hydroxy acid dehydrogenase" evidence="9">
    <location>
        <begin position="3"/>
        <end position="368"/>
    </location>
</feature>
<dbReference type="GO" id="GO:0003973">
    <property type="term" value="F:(S)-2-hydroxy-acid oxidase activity"/>
    <property type="evidence" value="ECO:0007669"/>
    <property type="project" value="UniProtKB-EC"/>
</dbReference>
<evidence type="ECO:0000256" key="6">
    <source>
        <dbReference type="ARBA" id="ARBA00029327"/>
    </source>
</evidence>
<evidence type="ECO:0000256" key="2">
    <source>
        <dbReference type="ARBA" id="ARBA00013087"/>
    </source>
</evidence>
<comment type="cofactor">
    <cofactor evidence="1">
        <name>FMN</name>
        <dbReference type="ChEBI" id="CHEBI:58210"/>
    </cofactor>
</comment>
<feature type="active site" description="Proton acceptor" evidence="7">
    <location>
        <position position="263"/>
    </location>
</feature>
<gene>
    <name evidence="10" type="ORF">JTE90_007798</name>
</gene>
<dbReference type="EC" id="1.1.3.15" evidence="2"/>
<feature type="binding site" evidence="8">
    <location>
        <position position="111"/>
    </location>
    <ligand>
        <name>FMN</name>
        <dbReference type="ChEBI" id="CHEBI:58210"/>
    </ligand>
</feature>
<feature type="binding site" evidence="8">
    <location>
        <position position="161"/>
    </location>
    <ligand>
        <name>FMN</name>
        <dbReference type="ChEBI" id="CHEBI:58210"/>
    </ligand>
</feature>
<feature type="binding site" evidence="8">
    <location>
        <position position="133"/>
    </location>
    <ligand>
        <name>FMN</name>
        <dbReference type="ChEBI" id="CHEBI:58210"/>
    </ligand>
</feature>
<dbReference type="AlphaFoldDB" id="A0AAV6VH17"/>
<evidence type="ECO:0000256" key="7">
    <source>
        <dbReference type="PIRSR" id="PIRSR000138-1"/>
    </source>
</evidence>
<dbReference type="GO" id="GO:0001561">
    <property type="term" value="P:fatty acid alpha-oxidation"/>
    <property type="evidence" value="ECO:0007669"/>
    <property type="project" value="TreeGrafter"/>
</dbReference>
<feature type="binding site" evidence="8">
    <location>
        <begin position="82"/>
        <end position="84"/>
    </location>
    <ligand>
        <name>FMN</name>
        <dbReference type="ChEBI" id="CHEBI:58210"/>
    </ligand>
</feature>
<evidence type="ECO:0000256" key="1">
    <source>
        <dbReference type="ARBA" id="ARBA00001917"/>
    </source>
</evidence>
<comment type="similarity">
    <text evidence="4">Belongs to the FMN-dependent alpha-hydroxy acid dehydrogenase family.</text>
</comment>
<feature type="binding site" evidence="8">
    <location>
        <position position="263"/>
    </location>
    <ligand>
        <name>glyoxylate</name>
        <dbReference type="ChEBI" id="CHEBI:36655"/>
    </ligand>
</feature>
<accession>A0AAV6VH17</accession>
<evidence type="ECO:0000256" key="3">
    <source>
        <dbReference type="ARBA" id="ARBA00023002"/>
    </source>
</evidence>
<dbReference type="InterPro" id="IPR012133">
    <property type="entry name" value="Alpha-hydoxy_acid_DH_FMN"/>
</dbReference>
<name>A0AAV6VH17_9ARAC</name>
<keyword evidence="8" id="KW-0288">FMN</keyword>
<dbReference type="EMBL" id="JAFNEN010000074">
    <property type="protein sequence ID" value="KAG8196050.1"/>
    <property type="molecule type" value="Genomic_DNA"/>
</dbReference>
<dbReference type="InterPro" id="IPR013785">
    <property type="entry name" value="Aldolase_TIM"/>
</dbReference>
<proteinExistence type="inferred from homology"/>
<protein>
    <recommendedName>
        <fullName evidence="2">(S)-2-hydroxy-acid oxidase</fullName>
        <ecNumber evidence="2">1.1.3.15</ecNumber>
    </recommendedName>
</protein>
<dbReference type="SUPFAM" id="SSF51395">
    <property type="entry name" value="FMN-linked oxidoreductases"/>
    <property type="match status" value="1"/>
</dbReference>
<organism evidence="10 11">
    <name type="scientific">Oedothorax gibbosus</name>
    <dbReference type="NCBI Taxonomy" id="931172"/>
    <lineage>
        <taxon>Eukaryota</taxon>
        <taxon>Metazoa</taxon>
        <taxon>Ecdysozoa</taxon>
        <taxon>Arthropoda</taxon>
        <taxon>Chelicerata</taxon>
        <taxon>Arachnida</taxon>
        <taxon>Araneae</taxon>
        <taxon>Araneomorphae</taxon>
        <taxon>Entelegynae</taxon>
        <taxon>Araneoidea</taxon>
        <taxon>Linyphiidae</taxon>
        <taxon>Erigoninae</taxon>
        <taxon>Oedothorax</taxon>
    </lineage>
</organism>
<feature type="binding site" evidence="8">
    <location>
        <position position="135"/>
    </location>
    <ligand>
        <name>glyoxylate</name>
        <dbReference type="ChEBI" id="CHEBI:36655"/>
    </ligand>
</feature>
<keyword evidence="8" id="KW-0285">Flavoprotein</keyword>
<dbReference type="PANTHER" id="PTHR10578">
    <property type="entry name" value="S -2-HYDROXY-ACID OXIDASE-RELATED"/>
    <property type="match status" value="1"/>
</dbReference>
<evidence type="ECO:0000256" key="5">
    <source>
        <dbReference type="ARBA" id="ARBA00029325"/>
    </source>
</evidence>
<comment type="catalytic activity">
    <reaction evidence="5">
        <text>a (2S)-2-hydroxycarboxylate + O2 = a 2-oxocarboxylate + H2O2</text>
        <dbReference type="Rhea" id="RHEA:16789"/>
        <dbReference type="ChEBI" id="CHEBI:15379"/>
        <dbReference type="ChEBI" id="CHEBI:16240"/>
        <dbReference type="ChEBI" id="CHEBI:35179"/>
        <dbReference type="ChEBI" id="CHEBI:58123"/>
        <dbReference type="EC" id="1.1.3.15"/>
    </reaction>
    <physiologicalReaction direction="left-to-right" evidence="5">
        <dbReference type="Rhea" id="RHEA:16790"/>
    </physiologicalReaction>
</comment>
<dbReference type="PROSITE" id="PS00557">
    <property type="entry name" value="FMN_HYDROXY_ACID_DH_1"/>
    <property type="match status" value="1"/>
</dbReference>
<feature type="binding site" evidence="8">
    <location>
        <position position="266"/>
    </location>
    <ligand>
        <name>glyoxylate</name>
        <dbReference type="ChEBI" id="CHEBI:36655"/>
    </ligand>
</feature>
<comment type="caution">
    <text evidence="10">The sequence shown here is derived from an EMBL/GenBank/DDBJ whole genome shotgun (WGS) entry which is preliminary data.</text>
</comment>
<comment type="catalytic activity">
    <reaction evidence="6">
        <text>2-hydroxyoctanoate + O2 = 2-oxooctanoate + H2O2</text>
        <dbReference type="Rhea" id="RHEA:67940"/>
        <dbReference type="ChEBI" id="CHEBI:15379"/>
        <dbReference type="ChEBI" id="CHEBI:16240"/>
        <dbReference type="ChEBI" id="CHEBI:133514"/>
        <dbReference type="ChEBI" id="CHEBI:176689"/>
    </reaction>
    <physiologicalReaction direction="left-to-right" evidence="6">
        <dbReference type="Rhea" id="RHEA:67941"/>
    </physiologicalReaction>
</comment>
<dbReference type="PANTHER" id="PTHR10578:SF149">
    <property type="entry name" value="2-HYDROXYACID OXIDASE 2"/>
    <property type="match status" value="1"/>
</dbReference>
<dbReference type="FunFam" id="3.20.20.70:FF:000056">
    <property type="entry name" value="hydroxyacid oxidase 2"/>
    <property type="match status" value="1"/>
</dbReference>
<dbReference type="PIRSF" id="PIRSF000138">
    <property type="entry name" value="Al-hdrx_acd_dh"/>
    <property type="match status" value="1"/>
</dbReference>
<evidence type="ECO:0000313" key="11">
    <source>
        <dbReference type="Proteomes" id="UP000827092"/>
    </source>
</evidence>
<evidence type="ECO:0000313" key="10">
    <source>
        <dbReference type="EMBL" id="KAG8196050.1"/>
    </source>
</evidence>